<dbReference type="AlphaFoldDB" id="A0A4V3DIQ9"/>
<evidence type="ECO:0000256" key="1">
    <source>
        <dbReference type="SAM" id="Phobius"/>
    </source>
</evidence>
<keyword evidence="1" id="KW-0472">Membrane</keyword>
<keyword evidence="4" id="KW-1185">Reference proteome</keyword>
<protein>
    <recommendedName>
        <fullName evidence="5">Secreted protein</fullName>
    </recommendedName>
</protein>
<proteinExistence type="predicted"/>
<dbReference type="OrthoDB" id="5957733at2"/>
<dbReference type="Proteomes" id="UP000295724">
    <property type="component" value="Unassembled WGS sequence"/>
</dbReference>
<dbReference type="RefSeq" id="WP_099018180.1">
    <property type="nucleotide sequence ID" value="NZ_NIHB01000001.1"/>
</dbReference>
<feature type="chain" id="PRO_5020442202" description="Secreted protein" evidence="2">
    <location>
        <begin position="24"/>
        <end position="262"/>
    </location>
</feature>
<organism evidence="3 4">
    <name type="scientific">Marinicella litoralis</name>
    <dbReference type="NCBI Taxonomy" id="644220"/>
    <lineage>
        <taxon>Bacteria</taxon>
        <taxon>Pseudomonadati</taxon>
        <taxon>Pseudomonadota</taxon>
        <taxon>Gammaproteobacteria</taxon>
        <taxon>Lysobacterales</taxon>
        <taxon>Marinicellaceae</taxon>
        <taxon>Marinicella</taxon>
    </lineage>
</organism>
<name>A0A4V3DIQ9_9GAMM</name>
<evidence type="ECO:0000313" key="3">
    <source>
        <dbReference type="EMBL" id="TDR23161.1"/>
    </source>
</evidence>
<keyword evidence="1" id="KW-1133">Transmembrane helix</keyword>
<comment type="caution">
    <text evidence="3">The sequence shown here is derived from an EMBL/GenBank/DDBJ whole genome shotgun (WGS) entry which is preliminary data.</text>
</comment>
<evidence type="ECO:0000256" key="2">
    <source>
        <dbReference type="SAM" id="SignalP"/>
    </source>
</evidence>
<dbReference type="EMBL" id="SNZB01000001">
    <property type="protein sequence ID" value="TDR23161.1"/>
    <property type="molecule type" value="Genomic_DNA"/>
</dbReference>
<feature type="signal peptide" evidence="2">
    <location>
        <begin position="1"/>
        <end position="23"/>
    </location>
</feature>
<accession>A0A4V3DIQ9</accession>
<reference evidence="3 4" key="1">
    <citation type="submission" date="2019-03" db="EMBL/GenBank/DDBJ databases">
        <title>Genomic Encyclopedia of Type Strains, Phase IV (KMG-IV): sequencing the most valuable type-strain genomes for metagenomic binning, comparative biology and taxonomic classification.</title>
        <authorList>
            <person name="Goeker M."/>
        </authorList>
    </citation>
    <scope>NUCLEOTIDE SEQUENCE [LARGE SCALE GENOMIC DNA]</scope>
    <source>
        <strain evidence="3 4">DSM 25488</strain>
    </source>
</reference>
<keyword evidence="1" id="KW-0812">Transmembrane</keyword>
<evidence type="ECO:0000313" key="4">
    <source>
        <dbReference type="Proteomes" id="UP000295724"/>
    </source>
</evidence>
<evidence type="ECO:0008006" key="5">
    <source>
        <dbReference type="Google" id="ProtNLM"/>
    </source>
</evidence>
<feature type="transmembrane region" description="Helical" evidence="1">
    <location>
        <begin position="239"/>
        <end position="259"/>
    </location>
</feature>
<keyword evidence="2" id="KW-0732">Signal</keyword>
<gene>
    <name evidence="3" type="ORF">C8D91_0019</name>
</gene>
<sequence length="262" mass="26413">MKTNKLRNAIAPFLLTASAVVSAQMVSEAGVGGQAGTFNGGPAVLYDQTGAAPNGNGSPDQNFEAGFDAYDGFIADDFVVTDADGWLITQVNTVGTYSTTGPATSTNVSFHADAGGSPDPTPIAGCDFPAATILSDTGGSFVIDLGAGCVVPQGTAWISHQTNLDFGAGGQHFFSGTATISGSEGHFLNPGDGFGTGCTTFQPAGSVCGTGGGAAHDFLFSVSGSVAPPQGPPPLVPTLTWYGLGLMLLTFGFLGRRFIKND</sequence>